<reference evidence="1 2" key="1">
    <citation type="submission" date="2018-08" db="EMBL/GenBank/DDBJ databases">
        <title>Genomic Encyclopedia of Archaeal and Bacterial Type Strains, Phase II (KMG-II): from individual species to whole genera.</title>
        <authorList>
            <person name="Goeker M."/>
        </authorList>
    </citation>
    <scope>NUCLEOTIDE SEQUENCE [LARGE SCALE GENOMIC DNA]</scope>
    <source>
        <strain evidence="1 2">DSM 2261</strain>
    </source>
</reference>
<dbReference type="SUPFAM" id="SSF109604">
    <property type="entry name" value="HD-domain/PDEase-like"/>
    <property type="match status" value="1"/>
</dbReference>
<evidence type="ECO:0000313" key="2">
    <source>
        <dbReference type="Proteomes" id="UP000256345"/>
    </source>
</evidence>
<gene>
    <name evidence="1" type="ORF">ATI61_114247</name>
</gene>
<keyword evidence="2" id="KW-1185">Reference proteome</keyword>
<sequence length="145" mass="16501">MVKGTGPTLEDAIALAVEAHRGQRDKAGQTYILHPLRVMMRLETDTERMVAILHDVVEDSPWTLERLRGLGYPEEVLGALDCLTKREGESYEAFIERVLPHPLARRVKRADLEDNMDVRRLPAVTAKDAERLARYRAAWARLQEG</sequence>
<comment type="caution">
    <text evidence="1">The sequence shown here is derived from an EMBL/GenBank/DDBJ whole genome shotgun (WGS) entry which is preliminary data.</text>
</comment>
<accession>A0ABX9JQX0</accession>
<proteinExistence type="predicted"/>
<dbReference type="EMBL" id="QUMU01000014">
    <property type="protein sequence ID" value="REG24638.1"/>
    <property type="molecule type" value="Genomic_DNA"/>
</dbReference>
<organism evidence="1 2">
    <name type="scientific">Archangium gephyra</name>
    <dbReference type="NCBI Taxonomy" id="48"/>
    <lineage>
        <taxon>Bacteria</taxon>
        <taxon>Pseudomonadati</taxon>
        <taxon>Myxococcota</taxon>
        <taxon>Myxococcia</taxon>
        <taxon>Myxococcales</taxon>
        <taxon>Cystobacterineae</taxon>
        <taxon>Archangiaceae</taxon>
        <taxon>Archangium</taxon>
    </lineage>
</organism>
<name>A0ABX9JQX0_9BACT</name>
<dbReference type="Gene3D" id="1.10.3210.10">
    <property type="entry name" value="Hypothetical protein af1432"/>
    <property type="match status" value="1"/>
</dbReference>
<dbReference type="Proteomes" id="UP000256345">
    <property type="component" value="Unassembled WGS sequence"/>
</dbReference>
<protein>
    <submittedName>
        <fullName evidence="1">HD domain-containing protein</fullName>
    </submittedName>
</protein>
<evidence type="ECO:0000313" key="1">
    <source>
        <dbReference type="EMBL" id="REG24638.1"/>
    </source>
</evidence>